<evidence type="ECO:0000313" key="2">
    <source>
        <dbReference type="Proteomes" id="UP000007304"/>
    </source>
</evidence>
<keyword evidence="2" id="KW-1185">Reference proteome</keyword>
<dbReference type="GeneID" id="20307058"/>
<organism evidence="1 2">
    <name type="scientific">Exophiala dermatitidis (strain ATCC 34100 / CBS 525.76 / NIH/UT8656)</name>
    <name type="common">Black yeast</name>
    <name type="synonym">Wangiella dermatitidis</name>
    <dbReference type="NCBI Taxonomy" id="858893"/>
    <lineage>
        <taxon>Eukaryota</taxon>
        <taxon>Fungi</taxon>
        <taxon>Dikarya</taxon>
        <taxon>Ascomycota</taxon>
        <taxon>Pezizomycotina</taxon>
        <taxon>Eurotiomycetes</taxon>
        <taxon>Chaetothyriomycetidae</taxon>
        <taxon>Chaetothyriales</taxon>
        <taxon>Herpotrichiellaceae</taxon>
        <taxon>Exophiala</taxon>
    </lineage>
</organism>
<dbReference type="HOGENOM" id="CLU_1396330_0_0_1"/>
<dbReference type="AlphaFoldDB" id="H6BSU4"/>
<name>H6BSU4_EXODN</name>
<dbReference type="EMBL" id="JH226131">
    <property type="protein sequence ID" value="EHY54248.1"/>
    <property type="molecule type" value="Genomic_DNA"/>
</dbReference>
<proteinExistence type="predicted"/>
<dbReference type="RefSeq" id="XP_009154709.1">
    <property type="nucleotide sequence ID" value="XM_009156461.1"/>
</dbReference>
<sequence>MGRFVGVRWREKFFMVAMQEPGPDMSLFGSHRQLVCSAPSFGVLGGPMAARSPLLESLVLHKQIHRCLAGLIGLIASSISLLPCFEKERTPVEIFVDMTGWHSVPWRESFFSSAKPLYCCSEHGNAVRTSSKPHHLTTFFAGQQGMDPSARNEDDRCLRTCSSLWTLSGSDEPISSRLRSGQTRPLDSLYAEPIS</sequence>
<evidence type="ECO:0000313" key="1">
    <source>
        <dbReference type="EMBL" id="EHY54248.1"/>
    </source>
</evidence>
<accession>H6BSU4</accession>
<reference evidence="1" key="1">
    <citation type="submission" date="2011-07" db="EMBL/GenBank/DDBJ databases">
        <title>The Genome Sequence of Exophiala (Wangiella) dermatitidis NIH/UT8656.</title>
        <authorList>
            <consortium name="The Broad Institute Genome Sequencing Platform"/>
            <person name="Cuomo C."/>
            <person name="Wang Z."/>
            <person name="Hunicke-Smith S."/>
            <person name="Szanislo P.J."/>
            <person name="Earl A."/>
            <person name="Young S.K."/>
            <person name="Zeng Q."/>
            <person name="Gargeya S."/>
            <person name="Fitzgerald M."/>
            <person name="Haas B."/>
            <person name="Abouelleil A."/>
            <person name="Alvarado L."/>
            <person name="Arachchi H.M."/>
            <person name="Berlin A."/>
            <person name="Brown A."/>
            <person name="Chapman S.B."/>
            <person name="Chen Z."/>
            <person name="Dunbar C."/>
            <person name="Freedman E."/>
            <person name="Gearin G."/>
            <person name="Gellesch M."/>
            <person name="Goldberg J."/>
            <person name="Griggs A."/>
            <person name="Gujja S."/>
            <person name="Heiman D."/>
            <person name="Howarth C."/>
            <person name="Larson L."/>
            <person name="Lui A."/>
            <person name="MacDonald P.J.P."/>
            <person name="Montmayeur A."/>
            <person name="Murphy C."/>
            <person name="Neiman D."/>
            <person name="Pearson M."/>
            <person name="Priest M."/>
            <person name="Roberts A."/>
            <person name="Saif S."/>
            <person name="Shea T."/>
            <person name="Shenoy N."/>
            <person name="Sisk P."/>
            <person name="Stolte C."/>
            <person name="Sykes S."/>
            <person name="Wortman J."/>
            <person name="Nusbaum C."/>
            <person name="Birren B."/>
        </authorList>
    </citation>
    <scope>NUCLEOTIDE SEQUENCE</scope>
    <source>
        <strain evidence="1">NIH/UT8656</strain>
    </source>
</reference>
<dbReference type="InParanoid" id="H6BSU4"/>
<gene>
    <name evidence="1" type="ORF">HMPREF1120_02419</name>
</gene>
<protein>
    <submittedName>
        <fullName evidence="1">Uncharacterized protein</fullName>
    </submittedName>
</protein>
<dbReference type="Proteomes" id="UP000007304">
    <property type="component" value="Unassembled WGS sequence"/>
</dbReference>
<dbReference type="VEuPathDB" id="FungiDB:HMPREF1120_02419"/>